<name>A0ABP6T5N3_9ACTN</name>
<comment type="caution">
    <text evidence="3">The sequence shown here is derived from an EMBL/GenBank/DDBJ whole genome shotgun (WGS) entry which is preliminary data.</text>
</comment>
<comment type="similarity">
    <text evidence="1">Belongs to the AHA1 family.</text>
</comment>
<dbReference type="CDD" id="cd08899">
    <property type="entry name" value="SRPBCC_CalC_Aha1-like_6"/>
    <property type="match status" value="1"/>
</dbReference>
<evidence type="ECO:0000313" key="3">
    <source>
        <dbReference type="EMBL" id="GAA3392558.1"/>
    </source>
</evidence>
<reference evidence="4" key="1">
    <citation type="journal article" date="2019" name="Int. J. Syst. Evol. Microbiol.">
        <title>The Global Catalogue of Microorganisms (GCM) 10K type strain sequencing project: providing services to taxonomists for standard genome sequencing and annotation.</title>
        <authorList>
            <consortium name="The Broad Institute Genomics Platform"/>
            <consortium name="The Broad Institute Genome Sequencing Center for Infectious Disease"/>
            <person name="Wu L."/>
            <person name="Ma J."/>
        </authorList>
    </citation>
    <scope>NUCLEOTIDE SEQUENCE [LARGE SCALE GENOMIC DNA]</scope>
    <source>
        <strain evidence="4">JCM 9458</strain>
    </source>
</reference>
<protein>
    <submittedName>
        <fullName evidence="3">SRPBCC family protein</fullName>
    </submittedName>
</protein>
<sequence>MIDVKSHISAVRRTLGSRELEAGTARVSTISQVYDTDIDDLWDAVATAERIPRWFLPISGELKEGGHYQLEGNAGGTITRCDKPHGYDATWEFGGMVSWIEVRLTPEGEGRTRVQLEHVAHVDDALWEQYGPGATGLGWDSGFWGLANYLADPTSTPADSAAAAAWVASPDGKLFMRLSSDAWAEQAIAAGDDPEQARAAAERTYAAYTAEA</sequence>
<keyword evidence="4" id="KW-1185">Reference proteome</keyword>
<evidence type="ECO:0000256" key="1">
    <source>
        <dbReference type="ARBA" id="ARBA00006817"/>
    </source>
</evidence>
<dbReference type="InterPro" id="IPR013538">
    <property type="entry name" value="ASHA1/2-like_C"/>
</dbReference>
<evidence type="ECO:0000259" key="2">
    <source>
        <dbReference type="Pfam" id="PF08327"/>
    </source>
</evidence>
<feature type="domain" description="Activator of Hsp90 ATPase homologue 1/2-like C-terminal" evidence="2">
    <location>
        <begin position="36"/>
        <end position="150"/>
    </location>
</feature>
<organism evidence="3 4">
    <name type="scientific">Cryptosporangium minutisporangium</name>
    <dbReference type="NCBI Taxonomy" id="113569"/>
    <lineage>
        <taxon>Bacteria</taxon>
        <taxon>Bacillati</taxon>
        <taxon>Actinomycetota</taxon>
        <taxon>Actinomycetes</taxon>
        <taxon>Cryptosporangiales</taxon>
        <taxon>Cryptosporangiaceae</taxon>
        <taxon>Cryptosporangium</taxon>
    </lineage>
</organism>
<dbReference type="Proteomes" id="UP001501676">
    <property type="component" value="Unassembled WGS sequence"/>
</dbReference>
<evidence type="ECO:0000313" key="4">
    <source>
        <dbReference type="Proteomes" id="UP001501676"/>
    </source>
</evidence>
<proteinExistence type="inferred from homology"/>
<dbReference type="EMBL" id="BAAAYN010000038">
    <property type="protein sequence ID" value="GAA3392558.1"/>
    <property type="molecule type" value="Genomic_DNA"/>
</dbReference>
<gene>
    <name evidence="3" type="ORF">GCM10020369_54750</name>
</gene>
<dbReference type="Gene3D" id="3.30.530.20">
    <property type="match status" value="1"/>
</dbReference>
<dbReference type="SUPFAM" id="SSF55961">
    <property type="entry name" value="Bet v1-like"/>
    <property type="match status" value="1"/>
</dbReference>
<dbReference type="RefSeq" id="WP_345731096.1">
    <property type="nucleotide sequence ID" value="NZ_BAAAYN010000038.1"/>
</dbReference>
<accession>A0ABP6T5N3</accession>
<dbReference type="InterPro" id="IPR023393">
    <property type="entry name" value="START-like_dom_sf"/>
</dbReference>
<dbReference type="Pfam" id="PF08327">
    <property type="entry name" value="AHSA1"/>
    <property type="match status" value="1"/>
</dbReference>